<sequence length="390" mass="43247">TQAYAGLLTIKEVKVYENTTGTDRPWRPTALPTDMRPTASIQNVKTLQESKSALDYAPDTGVSTIEEKTLRTESLPRNPFVRLVALANSGAADTYRKHINMTDDIPEWTFTTLAWETLQILRNVGPLVEKVMQQYLEVGNRARKAPTTPGSRFVVVWVLLHQAVCGDVQKVCKHFCYTKEGLVKRVLYLFDYDLSEALQEVPQESTQKRPCTSGTTTPSSPPKPSCISREMPGIVTPTVAQTESYWYKRLDERLSGIHGCVKDLSDNLVEAMARVENILVTIAEQSRVSGEAVKDDVDLDAGPQAESTGSQSDEERNIPEPYLPSLEDQAKVLQEERGRRSSAKIKAKAAPNKGRKRGRGSKTDEVVLACERRRVVLAKVSKGTPVCTGK</sequence>
<keyword evidence="3" id="KW-1185">Reference proteome</keyword>
<feature type="non-terminal residue" evidence="2">
    <location>
        <position position="1"/>
    </location>
</feature>
<reference evidence="2 3" key="1">
    <citation type="submission" date="2020-04" db="EMBL/GenBank/DDBJ databases">
        <title>Perkinsus chesapeaki whole genome sequence.</title>
        <authorList>
            <person name="Bogema D.R."/>
        </authorList>
    </citation>
    <scope>NUCLEOTIDE SEQUENCE [LARGE SCALE GENOMIC DNA]</scope>
    <source>
        <strain evidence="2">ATCC PRA-425</strain>
    </source>
</reference>
<dbReference type="Proteomes" id="UP000591131">
    <property type="component" value="Unassembled WGS sequence"/>
</dbReference>
<feature type="compositionally biased region" description="Basic residues" evidence="1">
    <location>
        <begin position="340"/>
        <end position="360"/>
    </location>
</feature>
<evidence type="ECO:0000313" key="2">
    <source>
        <dbReference type="EMBL" id="KAF4649190.1"/>
    </source>
</evidence>
<feature type="non-terminal residue" evidence="2">
    <location>
        <position position="390"/>
    </location>
</feature>
<proteinExistence type="predicted"/>
<feature type="compositionally biased region" description="Basic and acidic residues" evidence="1">
    <location>
        <begin position="328"/>
        <end position="339"/>
    </location>
</feature>
<feature type="region of interest" description="Disordered" evidence="1">
    <location>
        <begin position="201"/>
        <end position="230"/>
    </location>
</feature>
<protein>
    <submittedName>
        <fullName evidence="2">Uncharacterized protein</fullName>
    </submittedName>
</protein>
<gene>
    <name evidence="2" type="ORF">FOL47_002347</name>
</gene>
<dbReference type="EMBL" id="JAAPAO010001632">
    <property type="protein sequence ID" value="KAF4649190.1"/>
    <property type="molecule type" value="Genomic_DNA"/>
</dbReference>
<name>A0A7J6KQ82_PERCH</name>
<accession>A0A7J6KQ82</accession>
<evidence type="ECO:0000256" key="1">
    <source>
        <dbReference type="SAM" id="MobiDB-lite"/>
    </source>
</evidence>
<organism evidence="2 3">
    <name type="scientific">Perkinsus chesapeaki</name>
    <name type="common">Clam parasite</name>
    <name type="synonym">Perkinsus andrewsi</name>
    <dbReference type="NCBI Taxonomy" id="330153"/>
    <lineage>
        <taxon>Eukaryota</taxon>
        <taxon>Sar</taxon>
        <taxon>Alveolata</taxon>
        <taxon>Perkinsozoa</taxon>
        <taxon>Perkinsea</taxon>
        <taxon>Perkinsida</taxon>
        <taxon>Perkinsidae</taxon>
        <taxon>Perkinsus</taxon>
    </lineage>
</organism>
<evidence type="ECO:0000313" key="3">
    <source>
        <dbReference type="Proteomes" id="UP000591131"/>
    </source>
</evidence>
<feature type="region of interest" description="Disordered" evidence="1">
    <location>
        <begin position="290"/>
        <end position="365"/>
    </location>
</feature>
<dbReference type="AlphaFoldDB" id="A0A7J6KQ82"/>
<comment type="caution">
    <text evidence="2">The sequence shown here is derived from an EMBL/GenBank/DDBJ whole genome shotgun (WGS) entry which is preliminary data.</text>
</comment>
<dbReference type="OrthoDB" id="10650597at2759"/>